<evidence type="ECO:0000313" key="1">
    <source>
        <dbReference type="EMBL" id="SBV92489.1"/>
    </source>
</evidence>
<dbReference type="Gene3D" id="2.180.10.10">
    <property type="entry name" value="RHS repeat-associated core"/>
    <property type="match status" value="1"/>
</dbReference>
<dbReference type="AlphaFoldDB" id="A0A212IZ63"/>
<name>A0A212IZ63_9BACT</name>
<dbReference type="RefSeq" id="WP_296946580.1">
    <property type="nucleotide sequence ID" value="NZ_LT599021.1"/>
</dbReference>
<protein>
    <recommendedName>
        <fullName evidence="2">RHS repeat-associated core domain-containing protein</fullName>
    </recommendedName>
</protein>
<gene>
    <name evidence="1" type="ORF">KL86DYS2_10371</name>
</gene>
<dbReference type="InterPro" id="IPR022385">
    <property type="entry name" value="Rhs_assc_core"/>
</dbReference>
<proteinExistence type="predicted"/>
<organism evidence="1">
    <name type="scientific">uncultured Dysgonomonas sp</name>
    <dbReference type="NCBI Taxonomy" id="206096"/>
    <lineage>
        <taxon>Bacteria</taxon>
        <taxon>Pseudomonadati</taxon>
        <taxon>Bacteroidota</taxon>
        <taxon>Bacteroidia</taxon>
        <taxon>Bacteroidales</taxon>
        <taxon>Dysgonomonadaceae</taxon>
        <taxon>Dysgonomonas</taxon>
        <taxon>environmental samples</taxon>
    </lineage>
</organism>
<dbReference type="NCBIfam" id="TIGR03696">
    <property type="entry name" value="Rhs_assc_core"/>
    <property type="match status" value="1"/>
</dbReference>
<sequence length="319" mass="35653">MTDHLGNNRVVVNASGTVIQRNHYYPFGTAFAENTVDEQKKQPCKYNGKELDQMHGLNLYDYSARYYESAMGRFTTVNPHAENYYSWSPYHYAGNNPIRITDPTGMDWVTDKDNNIIWNDQATSAKSTPNGYTYIGNDNALLSHIGMAYNFPETSTEIIGFVAFDEKVGMQAIRVRETSNVQIGVNAQNVKGNISKSNESGKTFTGVSVTVTNKTKFRQVDGDLSSSSRVDVKYGDKTYSRAMQEPPSSPNGDIKEYGTNTTRASIVIPASDINSNKNFSSIKASGSWWVTKPEGRTPVVYHGIAPWPKTFTYSWTFKK</sequence>
<dbReference type="InterPro" id="IPR050708">
    <property type="entry name" value="T6SS_VgrG/RHS"/>
</dbReference>
<dbReference type="EMBL" id="FLUL01000001">
    <property type="protein sequence ID" value="SBV92489.1"/>
    <property type="molecule type" value="Genomic_DNA"/>
</dbReference>
<dbReference type="PANTHER" id="PTHR32305">
    <property type="match status" value="1"/>
</dbReference>
<evidence type="ECO:0008006" key="2">
    <source>
        <dbReference type="Google" id="ProtNLM"/>
    </source>
</evidence>
<accession>A0A212IZ63</accession>
<dbReference type="PANTHER" id="PTHR32305:SF15">
    <property type="entry name" value="PROTEIN RHSA-RELATED"/>
    <property type="match status" value="1"/>
</dbReference>
<reference evidence="1" key="1">
    <citation type="submission" date="2016-04" db="EMBL/GenBank/DDBJ databases">
        <authorList>
            <person name="Evans L.H."/>
            <person name="Alamgir A."/>
            <person name="Owens N."/>
            <person name="Weber N.D."/>
            <person name="Virtaneva K."/>
            <person name="Barbian K."/>
            <person name="Babar A."/>
            <person name="Rosenke K."/>
        </authorList>
    </citation>
    <scope>NUCLEOTIDE SEQUENCE</scope>
    <source>
        <strain evidence="1">86-2</strain>
    </source>
</reference>